<gene>
    <name evidence="4" type="ORF">UFOPK1908_00843</name>
    <name evidence="5" type="ORF">UFOPK3576_00813</name>
</gene>
<dbReference type="InterPro" id="IPR041347">
    <property type="entry name" value="MftR_C"/>
</dbReference>
<dbReference type="PROSITE" id="PS50977">
    <property type="entry name" value="HTH_TETR_2"/>
    <property type="match status" value="1"/>
</dbReference>
<proteinExistence type="predicted"/>
<dbReference type="SUPFAM" id="SSF46689">
    <property type="entry name" value="Homeodomain-like"/>
    <property type="match status" value="1"/>
</dbReference>
<sequence>MSAKKGTETPVARGAGRPKISTHEEIQQIALGLFFEYGFDEVTIEDVAEACGISRRTLFRYYANKMEIVWGDFDKALAYFSRALEENVLRLSLGEAILSSVIDFNRVQKSELMNHRKRMSMILNTPSLQSYSSRKRDDWKEVIVDFLIDNEIDKPFEWYPALVADLCLAASESAYRTWLAKPSLPLDSLIAERYSVLRAGINESMVPHSQVLKAVRNHKPKSATPKKSSKMREAR</sequence>
<dbReference type="InterPro" id="IPR009057">
    <property type="entry name" value="Homeodomain-like_sf"/>
</dbReference>
<feature type="domain" description="HTH tetR-type" evidence="3">
    <location>
        <begin position="20"/>
        <end position="80"/>
    </location>
</feature>
<dbReference type="InterPro" id="IPR050624">
    <property type="entry name" value="HTH-type_Tx_Regulator"/>
</dbReference>
<reference evidence="4" key="1">
    <citation type="submission" date="2020-05" db="EMBL/GenBank/DDBJ databases">
        <authorList>
            <person name="Chiriac C."/>
            <person name="Salcher M."/>
            <person name="Ghai R."/>
            <person name="Kavagutti S V."/>
        </authorList>
    </citation>
    <scope>NUCLEOTIDE SEQUENCE</scope>
</reference>
<evidence type="ECO:0000313" key="5">
    <source>
        <dbReference type="EMBL" id="CAB4906735.1"/>
    </source>
</evidence>
<dbReference type="Gene3D" id="1.10.10.60">
    <property type="entry name" value="Homeodomain-like"/>
    <property type="match status" value="1"/>
</dbReference>
<dbReference type="Pfam" id="PF00440">
    <property type="entry name" value="TetR_N"/>
    <property type="match status" value="1"/>
</dbReference>
<dbReference type="EMBL" id="CAFBMO010000027">
    <property type="protein sequence ID" value="CAB4906735.1"/>
    <property type="molecule type" value="Genomic_DNA"/>
</dbReference>
<organism evidence="4">
    <name type="scientific">freshwater metagenome</name>
    <dbReference type="NCBI Taxonomy" id="449393"/>
    <lineage>
        <taxon>unclassified sequences</taxon>
        <taxon>metagenomes</taxon>
        <taxon>ecological metagenomes</taxon>
    </lineage>
</organism>
<dbReference type="AlphaFoldDB" id="A0A6J6IC38"/>
<dbReference type="Pfam" id="PF17754">
    <property type="entry name" value="TetR_C_14"/>
    <property type="match status" value="1"/>
</dbReference>
<dbReference type="PANTHER" id="PTHR43479">
    <property type="entry name" value="ACREF/ENVCD OPERON REPRESSOR-RELATED"/>
    <property type="match status" value="1"/>
</dbReference>
<dbReference type="PRINTS" id="PR00455">
    <property type="entry name" value="HTHTETR"/>
</dbReference>
<evidence type="ECO:0000313" key="4">
    <source>
        <dbReference type="EMBL" id="CAB4621709.1"/>
    </source>
</evidence>
<dbReference type="InterPro" id="IPR001647">
    <property type="entry name" value="HTH_TetR"/>
</dbReference>
<accession>A0A6J6IC38</accession>
<protein>
    <submittedName>
        <fullName evidence="4">Unannotated protein</fullName>
    </submittedName>
</protein>
<dbReference type="EMBL" id="CAEZVB010000034">
    <property type="protein sequence ID" value="CAB4621709.1"/>
    <property type="molecule type" value="Genomic_DNA"/>
</dbReference>
<feature type="region of interest" description="Disordered" evidence="2">
    <location>
        <begin position="214"/>
        <end position="235"/>
    </location>
</feature>
<dbReference type="Gene3D" id="1.10.357.10">
    <property type="entry name" value="Tetracycline Repressor, domain 2"/>
    <property type="match status" value="1"/>
</dbReference>
<dbReference type="PANTHER" id="PTHR43479:SF11">
    <property type="entry name" value="ACREF_ENVCD OPERON REPRESSOR-RELATED"/>
    <property type="match status" value="1"/>
</dbReference>
<keyword evidence="1" id="KW-0238">DNA-binding</keyword>
<evidence type="ECO:0000259" key="3">
    <source>
        <dbReference type="PROSITE" id="PS50977"/>
    </source>
</evidence>
<name>A0A6J6IC38_9ZZZZ</name>
<evidence type="ECO:0000256" key="2">
    <source>
        <dbReference type="SAM" id="MobiDB-lite"/>
    </source>
</evidence>
<dbReference type="GO" id="GO:0003677">
    <property type="term" value="F:DNA binding"/>
    <property type="evidence" value="ECO:0007669"/>
    <property type="project" value="UniProtKB-KW"/>
</dbReference>
<evidence type="ECO:0000256" key="1">
    <source>
        <dbReference type="ARBA" id="ARBA00023125"/>
    </source>
</evidence>